<keyword evidence="3" id="KW-0597">Phosphoprotein</keyword>
<dbReference type="SUPFAM" id="SSF47336">
    <property type="entry name" value="ACP-like"/>
    <property type="match status" value="1"/>
</dbReference>
<dbReference type="PROSITE" id="PS52004">
    <property type="entry name" value="KS3_2"/>
    <property type="match status" value="2"/>
</dbReference>
<evidence type="ECO:0008006" key="14">
    <source>
        <dbReference type="Google" id="ProtNLM"/>
    </source>
</evidence>
<dbReference type="PANTHER" id="PTHR43775">
    <property type="entry name" value="FATTY ACID SYNTHASE"/>
    <property type="match status" value="1"/>
</dbReference>
<dbReference type="Gene3D" id="1.10.1200.10">
    <property type="entry name" value="ACP-like"/>
    <property type="match status" value="1"/>
</dbReference>
<feature type="active site" description="Proton acceptor; for dehydratase activity" evidence="7">
    <location>
        <position position="767"/>
    </location>
</feature>
<proteinExistence type="predicted"/>
<dbReference type="InterPro" id="IPR050091">
    <property type="entry name" value="PKS_NRPS_Biosynth_Enz"/>
</dbReference>
<evidence type="ECO:0000256" key="7">
    <source>
        <dbReference type="PROSITE-ProRule" id="PRU01363"/>
    </source>
</evidence>
<feature type="compositionally biased region" description="Low complexity" evidence="8">
    <location>
        <begin position="1274"/>
        <end position="1285"/>
    </location>
</feature>
<feature type="region of interest" description="Disordered" evidence="8">
    <location>
        <begin position="1265"/>
        <end position="1288"/>
    </location>
</feature>
<dbReference type="InterPro" id="IPR049551">
    <property type="entry name" value="PKS_DH_C"/>
</dbReference>
<dbReference type="EMBL" id="ASYR01000057">
    <property type="protein sequence ID" value="KAF0646279.1"/>
    <property type="molecule type" value="Genomic_DNA"/>
</dbReference>
<feature type="compositionally biased region" description="Low complexity" evidence="8">
    <location>
        <begin position="1015"/>
        <end position="1027"/>
    </location>
</feature>
<keyword evidence="6" id="KW-0012">Acyltransferase</keyword>
<dbReference type="InterPro" id="IPR014030">
    <property type="entry name" value="Ketoacyl_synth_N"/>
</dbReference>
<dbReference type="RefSeq" id="WP_150485859.1">
    <property type="nucleotide sequence ID" value="NZ_ASYR01000057.1"/>
</dbReference>
<dbReference type="InterPro" id="IPR020841">
    <property type="entry name" value="PKS_Beta-ketoAc_synthase_dom"/>
</dbReference>
<dbReference type="SMART" id="SM00826">
    <property type="entry name" value="PKS_DH"/>
    <property type="match status" value="1"/>
</dbReference>
<dbReference type="InterPro" id="IPR016035">
    <property type="entry name" value="Acyl_Trfase/lysoPLipase"/>
</dbReference>
<evidence type="ECO:0000256" key="4">
    <source>
        <dbReference type="ARBA" id="ARBA00022679"/>
    </source>
</evidence>
<evidence type="ECO:0000313" key="13">
    <source>
        <dbReference type="Proteomes" id="UP000731519"/>
    </source>
</evidence>
<dbReference type="PANTHER" id="PTHR43775:SF37">
    <property type="entry name" value="SI:DKEY-61P9.11"/>
    <property type="match status" value="1"/>
</dbReference>
<evidence type="ECO:0000259" key="9">
    <source>
        <dbReference type="PROSITE" id="PS50075"/>
    </source>
</evidence>
<evidence type="ECO:0000256" key="5">
    <source>
        <dbReference type="ARBA" id="ARBA00023194"/>
    </source>
</evidence>
<dbReference type="InterPro" id="IPR014031">
    <property type="entry name" value="Ketoacyl_synth_C"/>
</dbReference>
<dbReference type="Gene3D" id="3.10.129.110">
    <property type="entry name" value="Polyketide synthase dehydratase"/>
    <property type="match status" value="1"/>
</dbReference>
<feature type="compositionally biased region" description="Low complexity" evidence="8">
    <location>
        <begin position="2148"/>
        <end position="2157"/>
    </location>
</feature>
<gene>
    <name evidence="12" type="ORF">K701_29380</name>
</gene>
<dbReference type="InterPro" id="IPR009081">
    <property type="entry name" value="PP-bd_ACP"/>
</dbReference>
<evidence type="ECO:0000256" key="1">
    <source>
        <dbReference type="ARBA" id="ARBA00004792"/>
    </source>
</evidence>
<organism evidence="12 13">
    <name type="scientific">Streptomyces fradiae ATCC 10745 = DSM 40063</name>
    <dbReference type="NCBI Taxonomy" id="1319510"/>
    <lineage>
        <taxon>Bacteria</taxon>
        <taxon>Bacillati</taxon>
        <taxon>Actinomycetota</taxon>
        <taxon>Actinomycetes</taxon>
        <taxon>Kitasatosporales</taxon>
        <taxon>Streptomycetaceae</taxon>
        <taxon>Streptomyces</taxon>
    </lineage>
</organism>
<dbReference type="CDD" id="cd00833">
    <property type="entry name" value="PKS"/>
    <property type="match status" value="2"/>
</dbReference>
<keyword evidence="5" id="KW-0045">Antibiotic biosynthesis</keyword>
<feature type="domain" description="Ketosynthase family 3 (KS3)" evidence="10">
    <location>
        <begin position="1288"/>
        <end position="1699"/>
    </location>
</feature>
<dbReference type="PROSITE" id="PS52019">
    <property type="entry name" value="PKS_MFAS_DH"/>
    <property type="match status" value="1"/>
</dbReference>
<comment type="caution">
    <text evidence="12">The sequence shown here is derived from an EMBL/GenBank/DDBJ whole genome shotgun (WGS) entry which is preliminary data.</text>
</comment>
<dbReference type="PROSITE" id="PS00606">
    <property type="entry name" value="KS3_1"/>
    <property type="match status" value="1"/>
</dbReference>
<dbReference type="InterPro" id="IPR014043">
    <property type="entry name" value="Acyl_transferase_dom"/>
</dbReference>
<feature type="region of interest" description="C-terminal hotdog fold" evidence="7">
    <location>
        <begin position="861"/>
        <end position="1010"/>
    </location>
</feature>
<dbReference type="InterPro" id="IPR016036">
    <property type="entry name" value="Malonyl_transacylase_ACP-bd"/>
</dbReference>
<dbReference type="GeneID" id="91405983"/>
<evidence type="ECO:0000256" key="3">
    <source>
        <dbReference type="ARBA" id="ARBA00022553"/>
    </source>
</evidence>
<feature type="region of interest" description="Disordered" evidence="8">
    <location>
        <begin position="2135"/>
        <end position="2179"/>
    </location>
</feature>
<evidence type="ECO:0000256" key="6">
    <source>
        <dbReference type="ARBA" id="ARBA00023315"/>
    </source>
</evidence>
<feature type="region of interest" description="Disordered" evidence="8">
    <location>
        <begin position="1013"/>
        <end position="1068"/>
    </location>
</feature>
<feature type="domain" description="Ketosynthase family 3 (KS3)" evidence="10">
    <location>
        <begin position="5"/>
        <end position="438"/>
    </location>
</feature>
<feature type="compositionally biased region" description="Basic residues" evidence="8">
    <location>
        <begin position="2167"/>
        <end position="2179"/>
    </location>
</feature>
<keyword evidence="2" id="KW-0596">Phosphopantetheine</keyword>
<dbReference type="InterPro" id="IPR016039">
    <property type="entry name" value="Thiolase-like"/>
</dbReference>
<dbReference type="Pfam" id="PF00550">
    <property type="entry name" value="PP-binding"/>
    <property type="match status" value="1"/>
</dbReference>
<feature type="active site" description="Proton donor; for dehydratase activity" evidence="7">
    <location>
        <position position="925"/>
    </location>
</feature>
<dbReference type="Pfam" id="PF02801">
    <property type="entry name" value="Ketoacyl-synt_C"/>
    <property type="match status" value="2"/>
</dbReference>
<evidence type="ECO:0000259" key="10">
    <source>
        <dbReference type="PROSITE" id="PS52004"/>
    </source>
</evidence>
<accession>A0ABQ6XKG2</accession>
<dbReference type="Pfam" id="PF16197">
    <property type="entry name" value="KAsynt_C_assoc"/>
    <property type="match status" value="2"/>
</dbReference>
<feature type="region of interest" description="N-terminal hotdog fold" evidence="7">
    <location>
        <begin position="736"/>
        <end position="848"/>
    </location>
</feature>
<dbReference type="Gene3D" id="3.40.366.10">
    <property type="entry name" value="Malonyl-Coenzyme A Acyl Carrier Protein, domain 2"/>
    <property type="match status" value="1"/>
</dbReference>
<evidence type="ECO:0000256" key="2">
    <source>
        <dbReference type="ARBA" id="ARBA00022450"/>
    </source>
</evidence>
<dbReference type="Pfam" id="PF14765">
    <property type="entry name" value="PS-DH"/>
    <property type="match status" value="1"/>
</dbReference>
<dbReference type="InterPro" id="IPR001227">
    <property type="entry name" value="Ac_transferase_dom_sf"/>
</dbReference>
<dbReference type="InterPro" id="IPR032821">
    <property type="entry name" value="PKS_assoc"/>
</dbReference>
<dbReference type="Gene3D" id="3.40.47.10">
    <property type="match status" value="2"/>
</dbReference>
<dbReference type="Pfam" id="PF00698">
    <property type="entry name" value="Acyl_transf_1"/>
    <property type="match status" value="1"/>
</dbReference>
<dbReference type="InterPro" id="IPR020807">
    <property type="entry name" value="PKS_DH"/>
</dbReference>
<protein>
    <recommendedName>
        <fullName evidence="14">Beta-ketoacyl-[acyl-carrier-protein] synthase I</fullName>
    </recommendedName>
</protein>
<sequence>MSELDTRIAVIGLAVRLPGAEDVTDLTAMLGGDGVEVGEVPPSRWARHLYLGEAPHRGTHHRGAFLVDPFSFDHEAFGMTAEDAVLLDPQQRVMLEVGARALEDSGYLGARRRLDAGVFIGARMNAYGFDRGRGTVAPGGLPDPAAPAPAGAAGPGPAALWGRSQNFMAAWLSDRFDLAGPSLVVDTACSSSLSAVWLACQSLASGSCEVALVGAVDLLIDPLTFVLLSRTGALSPDGLCHTFDSRANGYVPGEGAAALVLKPMAAALRDGDLVLGAISGVAVNNDGRTMGVTTPNLEAQIDLLDKVYRTVDPATVQYVEAHGTGTAIGDPIEVRALTEVFGRHGVPRNSVALGSVKRRIGHLHSASGLAGLAKIIVSLREGTVPAVAVESPNPRLNLADSPFHLPETARPWPDAPVRRAAVSGFGFGGTNAHVVAEAVPVPARRAGTAPAGARRPVHVLTLSADTAYGLRELCAQWVQFLPSLQDRPEELADVCATARLARPHRAVRLAVVGEDARELTAALRARLLTPGAPGTGAGTSRATVSVRPEAAAAPPAWLTALDRSTPAVHEVVRLFETATGTPLAAFSGELLRILSGVALAIALRDLGLPGGAVDLPPGWEAVADFVRGGLPLEQALGEVLRRDGDPARDAGHPDTAAFGTGGPDVGARLAGAHDERTAATVLAAIAAELFEAGRDIDWAAFQKSTGAAAWSKRLLPVAQPRGRALDLAEPLRSAEPGSPAELVADDGPAGYTYARVFGPGEVPIAQHSVYRTLMLPGVAWFDFLREGAALRGEPFHGATDVLFHRPLIPAGARRVVGRVDGDGRFRVEDGETGDVFVTGRLATRAEPAPRLPVAALLADCAGSALHAGSGMYRWLRRIGYHHGRYYRNISWVASLPDGGTLARIEGPRQRELNPPGVQLFPGLLDSVTVAAIDPANPVFGTADASAFIPLSVGRLDVLGPLDDAAYVRTEIAFWNDEACRVTQTVTDESGTPLLVFGDMSSKRVPAMAFREDPATDATATGPAAAPAAPAPATPAPAAPAPAPAAPAPATPAPAAPAPAPAAPAPVTPAAGPVPAAVAPLPAEPAAAPAAPAVQAAPAAAVGTPSARALAWFLALTGTSEEHADTEFLSAGFDSVGLVGLSERISREHDLSLYPTVFFEYPTPRQFADFLTEEAPELVDRLPSPSAPQAPEAPQTPQAPEALTAPAVTEPAATQAAPRTPAPPVAEAAPVVEPAPVAPAPPVVPPAPPRSPEPQRAPATAAGITAVPRPRASDEAASAPGGAAPATRPRDVAVVGAAVRLPTAGSLTAFADLLVEGRDTVGPLPESRRGDTAGPLPYASFLDRVDEFDPAPFRISAREAPLIDPQARIVYETIWEALEDGGRGGARADEARTGLWIAYSHDHYHEERVRHGVPEGRGLGLEAMIANRLSYLMDWRGPSTVVNTLCSSSLVALHSALQHLRSGDIDTAVIGAVHAGISPEYFRSMGDMMALSPRHRSRAFDSTADGFVPGEGAVAVVLRRCDDALRDGDRIRGVVKGAAVNHGGRTTRYSAPSPRAQAEVITAALADADVPVESIGLVEAHGTGTSLGDPIEVDGLTRAWRATTDRSQFCALGSLKSNVGHLEPAAGLAGLVKLLLSMERGLIPPSLHVVRPNDHIRFEDTPFYLADGVKEWPRPEDGPRRGAVSAFGMGGVNAHVIVEEPPAAPAREVVAQESYVVRVDAADESTVRALAGSYADALAAVDEDRVGDFAFTANTGRAEGRFGAVVSGRDAGELAVALRDIASGTSAVARKGGRSSAPVAFMFTGQGSQYTGMGQGLYRTEPAFRAALDECADLLAGQLEVPLLDLLFTDASGTLGRTRFAQVGIVAVQVGLVRWLESVGVRADVVVGHSLGELTAAWAAGVVGLGDLLRLAVVRGRLMESQPGEGAMAAVHGDADAVLEALSRFPGVEVAAFNSPRVVTVSGPAGAVARFREESGLRSQPLVVSHAFHSALMEGAVAPFAEAVSGAVLSAPSVAFASSVTGGWHTAGSAVDPGHWARGIREPVRFAEAVALVGSVGAGVVWEIGSQPQLTSLARASWHGGEPVWLTTLRRDRVDQAEVHAALAAYANSGSGVVDWAGVHAGKGHRTTTLPTYPFNRQRYWVSPPTPTPGTTTPNHPQDPQDPQDRQHPHHRNERHQHHG</sequence>
<keyword evidence="4" id="KW-0808">Transferase</keyword>
<evidence type="ECO:0000256" key="8">
    <source>
        <dbReference type="SAM" id="MobiDB-lite"/>
    </source>
</evidence>
<dbReference type="SMART" id="SM00827">
    <property type="entry name" value="PKS_AT"/>
    <property type="match status" value="1"/>
</dbReference>
<dbReference type="Proteomes" id="UP000731519">
    <property type="component" value="Unassembled WGS sequence"/>
</dbReference>
<dbReference type="SUPFAM" id="SSF52151">
    <property type="entry name" value="FabD/lysophospholipase-like"/>
    <property type="match status" value="1"/>
</dbReference>
<feature type="compositionally biased region" description="Pro residues" evidence="8">
    <location>
        <begin position="1028"/>
        <end position="1066"/>
    </location>
</feature>
<dbReference type="SUPFAM" id="SSF55048">
    <property type="entry name" value="Probable ACP-binding domain of malonyl-CoA ACP transacylase"/>
    <property type="match status" value="1"/>
</dbReference>
<dbReference type="Pfam" id="PF00109">
    <property type="entry name" value="ketoacyl-synt"/>
    <property type="match status" value="2"/>
</dbReference>
<comment type="pathway">
    <text evidence="1">Antibiotic biosynthesis.</text>
</comment>
<dbReference type="InterPro" id="IPR036736">
    <property type="entry name" value="ACP-like_sf"/>
</dbReference>
<dbReference type="PROSITE" id="PS00012">
    <property type="entry name" value="PHOSPHOPANTETHEINE"/>
    <property type="match status" value="1"/>
</dbReference>
<feature type="region of interest" description="Disordered" evidence="8">
    <location>
        <begin position="1177"/>
        <end position="1226"/>
    </location>
</feature>
<feature type="domain" description="Carrier" evidence="9">
    <location>
        <begin position="1099"/>
        <end position="1174"/>
    </location>
</feature>
<dbReference type="SMART" id="SM00823">
    <property type="entry name" value="PKS_PP"/>
    <property type="match status" value="1"/>
</dbReference>
<dbReference type="SUPFAM" id="SSF53901">
    <property type="entry name" value="Thiolase-like"/>
    <property type="match status" value="2"/>
</dbReference>
<dbReference type="PROSITE" id="PS50075">
    <property type="entry name" value="CARRIER"/>
    <property type="match status" value="1"/>
</dbReference>
<dbReference type="Gene3D" id="3.30.70.3290">
    <property type="match status" value="2"/>
</dbReference>
<dbReference type="InterPro" id="IPR042104">
    <property type="entry name" value="PKS_dehydratase_sf"/>
</dbReference>
<dbReference type="InterPro" id="IPR018201">
    <property type="entry name" value="Ketoacyl_synth_AS"/>
</dbReference>
<evidence type="ECO:0000259" key="11">
    <source>
        <dbReference type="PROSITE" id="PS52019"/>
    </source>
</evidence>
<keyword evidence="13" id="KW-1185">Reference proteome</keyword>
<dbReference type="InterPro" id="IPR049900">
    <property type="entry name" value="PKS_mFAS_DH"/>
</dbReference>
<dbReference type="SMART" id="SM00825">
    <property type="entry name" value="PKS_KS"/>
    <property type="match status" value="2"/>
</dbReference>
<evidence type="ECO:0000313" key="12">
    <source>
        <dbReference type="EMBL" id="KAF0646279.1"/>
    </source>
</evidence>
<feature type="compositionally biased region" description="Low complexity" evidence="8">
    <location>
        <begin position="1181"/>
        <end position="1226"/>
    </location>
</feature>
<name>A0ABQ6XKG2_STRFR</name>
<feature type="domain" description="PKS/mFAS DH" evidence="11">
    <location>
        <begin position="736"/>
        <end position="1010"/>
    </location>
</feature>
<dbReference type="InterPro" id="IPR006162">
    <property type="entry name" value="Ppantetheine_attach_site"/>
</dbReference>
<dbReference type="InterPro" id="IPR020806">
    <property type="entry name" value="PKS_PP-bd"/>
</dbReference>
<reference evidence="12 13" key="1">
    <citation type="submission" date="2013-05" db="EMBL/GenBank/DDBJ databases">
        <title>Genome Sequence of Streptomyces fradiae.</title>
        <authorList>
            <person name="Kirby R."/>
        </authorList>
    </citation>
    <scope>NUCLEOTIDE SEQUENCE [LARGE SCALE GENOMIC DNA]</scope>
    <source>
        <strain evidence="12 13">ATCC 10745</strain>
    </source>
</reference>